<dbReference type="EMBL" id="JAAOAQ010000422">
    <property type="protein sequence ID" value="KAF5548325.1"/>
    <property type="molecule type" value="Genomic_DNA"/>
</dbReference>
<proteinExistence type="predicted"/>
<accession>A0A8H5J3S4</accession>
<reference evidence="1 2" key="1">
    <citation type="submission" date="2020-05" db="EMBL/GenBank/DDBJ databases">
        <title>Identification and distribution of gene clusters putatively required for synthesis of sphingolipid metabolism inhibitors in phylogenetically diverse species of the filamentous fungus Fusarium.</title>
        <authorList>
            <person name="Kim H.-S."/>
            <person name="Busman M."/>
            <person name="Brown D.W."/>
            <person name="Divon H."/>
            <person name="Uhlig S."/>
            <person name="Proctor R.H."/>
        </authorList>
    </citation>
    <scope>NUCLEOTIDE SEQUENCE [LARGE SCALE GENOMIC DNA]</scope>
    <source>
        <strain evidence="1 2">NRRL 13617</strain>
    </source>
</reference>
<evidence type="ECO:0000313" key="1">
    <source>
        <dbReference type="EMBL" id="KAF5548325.1"/>
    </source>
</evidence>
<dbReference type="Proteomes" id="UP000582016">
    <property type="component" value="Unassembled WGS sequence"/>
</dbReference>
<comment type="caution">
    <text evidence="1">The sequence shown here is derived from an EMBL/GenBank/DDBJ whole genome shotgun (WGS) entry which is preliminary data.</text>
</comment>
<keyword evidence="2" id="KW-1185">Reference proteome</keyword>
<dbReference type="OrthoDB" id="10348902at2759"/>
<protein>
    <submittedName>
        <fullName evidence="1">Uncharacterized protein</fullName>
    </submittedName>
</protein>
<name>A0A8H5J3S4_9HYPO</name>
<sequence length="227" mass="25583">MSEQRVPDVSKIDHGDSKARELYMMAFAGAINHFDYERYQSAVKLAMGNVCATFERDGLSTVGVAYYLYKLDLALWDIYFGNLGNDKPVCPWTTRPVQNDPNDEPSHEYIDWRSERGLTDSMQSDMDVSGDALIAQEGDSQDPASLLESLNRSYRQIVDMANAATEMTNKNIEMHKSMDKLLDEKIVLQDKVFRLEGQLARAEGNSQIVRLGRAEVNFSALGHSRGF</sequence>
<dbReference type="AlphaFoldDB" id="A0A8H5J3S4"/>
<organism evidence="1 2">
    <name type="scientific">Fusarium phyllophilum</name>
    <dbReference type="NCBI Taxonomy" id="47803"/>
    <lineage>
        <taxon>Eukaryota</taxon>
        <taxon>Fungi</taxon>
        <taxon>Dikarya</taxon>
        <taxon>Ascomycota</taxon>
        <taxon>Pezizomycotina</taxon>
        <taxon>Sordariomycetes</taxon>
        <taxon>Hypocreomycetidae</taxon>
        <taxon>Hypocreales</taxon>
        <taxon>Nectriaceae</taxon>
        <taxon>Fusarium</taxon>
        <taxon>Fusarium fujikuroi species complex</taxon>
    </lineage>
</organism>
<gene>
    <name evidence="1" type="ORF">FPHYL_9940</name>
</gene>
<evidence type="ECO:0000313" key="2">
    <source>
        <dbReference type="Proteomes" id="UP000582016"/>
    </source>
</evidence>